<gene>
    <name evidence="3" type="ORF">NLS_LOCUS9206</name>
</gene>
<dbReference type="EMBL" id="UYRX01001429">
    <property type="protein sequence ID" value="VDK89612.1"/>
    <property type="molecule type" value="Genomic_DNA"/>
</dbReference>
<keyword evidence="2" id="KW-0812">Transmembrane</keyword>
<reference evidence="3 4" key="1">
    <citation type="submission" date="2018-08" db="EMBL/GenBank/DDBJ databases">
        <authorList>
            <person name="Laetsch R D."/>
            <person name="Stevens L."/>
            <person name="Kumar S."/>
            <person name="Blaxter L. M."/>
        </authorList>
    </citation>
    <scope>NUCLEOTIDE SEQUENCE [LARGE SCALE GENOMIC DNA]</scope>
</reference>
<organism evidence="3 4">
    <name type="scientific">Litomosoides sigmodontis</name>
    <name type="common">Filarial nematode worm</name>
    <dbReference type="NCBI Taxonomy" id="42156"/>
    <lineage>
        <taxon>Eukaryota</taxon>
        <taxon>Metazoa</taxon>
        <taxon>Ecdysozoa</taxon>
        <taxon>Nematoda</taxon>
        <taxon>Chromadorea</taxon>
        <taxon>Rhabditida</taxon>
        <taxon>Spirurina</taxon>
        <taxon>Spiruromorpha</taxon>
        <taxon>Filarioidea</taxon>
        <taxon>Onchocercidae</taxon>
        <taxon>Litomosoides</taxon>
    </lineage>
</organism>
<dbReference type="AlphaFoldDB" id="A0A3P6TN97"/>
<dbReference type="Proteomes" id="UP000277928">
    <property type="component" value="Unassembled WGS sequence"/>
</dbReference>
<keyword evidence="4" id="KW-1185">Reference proteome</keyword>
<sequence>MKLANGSEELQMRTLQGAKNDVEGAAKQPVSEPITTHCDHGSRRRSRSSSEEMQYILPQQSQQLFNSKTACLSGEDDCTDNSQPLIVGNEGPSVVAKAIVCVIAFIIMAICLCFLFI</sequence>
<feature type="transmembrane region" description="Helical" evidence="2">
    <location>
        <begin position="94"/>
        <end position="116"/>
    </location>
</feature>
<dbReference type="OrthoDB" id="5854649at2759"/>
<evidence type="ECO:0000313" key="4">
    <source>
        <dbReference type="Proteomes" id="UP000277928"/>
    </source>
</evidence>
<proteinExistence type="predicted"/>
<protein>
    <submittedName>
        <fullName evidence="3">Uncharacterized protein</fullName>
    </submittedName>
</protein>
<evidence type="ECO:0000313" key="3">
    <source>
        <dbReference type="EMBL" id="VDK89612.1"/>
    </source>
</evidence>
<keyword evidence="2" id="KW-0472">Membrane</keyword>
<accession>A0A3P6TN97</accession>
<name>A0A3P6TN97_LITSI</name>
<evidence type="ECO:0000256" key="1">
    <source>
        <dbReference type="SAM" id="MobiDB-lite"/>
    </source>
</evidence>
<keyword evidence="2" id="KW-1133">Transmembrane helix</keyword>
<feature type="region of interest" description="Disordered" evidence="1">
    <location>
        <begin position="22"/>
        <end position="52"/>
    </location>
</feature>
<evidence type="ECO:0000256" key="2">
    <source>
        <dbReference type="SAM" id="Phobius"/>
    </source>
</evidence>